<dbReference type="EMBL" id="NDYN01000012">
    <property type="protein sequence ID" value="OUT06760.1"/>
    <property type="molecule type" value="Genomic_DNA"/>
</dbReference>
<evidence type="ECO:0000313" key="5">
    <source>
        <dbReference type="Proteomes" id="UP000594535"/>
    </source>
</evidence>
<proteinExistence type="predicted"/>
<evidence type="ECO:0000256" key="1">
    <source>
        <dbReference type="SAM" id="MobiDB-lite"/>
    </source>
</evidence>
<name>A0A1Y5MDT3_9BACT</name>
<dbReference type="RefSeq" id="WP_035170177.1">
    <property type="nucleotide sequence ID" value="NZ_CABPVE010000001.1"/>
</dbReference>
<dbReference type="EMBL" id="CP049232">
    <property type="protein sequence ID" value="QPI06176.1"/>
    <property type="molecule type" value="Genomic_DNA"/>
</dbReference>
<dbReference type="Proteomes" id="UP000196317">
    <property type="component" value="Unassembled WGS sequence"/>
</dbReference>
<dbReference type="Proteomes" id="UP000594535">
    <property type="component" value="Chromosome"/>
</dbReference>
<protein>
    <submittedName>
        <fullName evidence="2">Uncharacterized protein</fullName>
    </submittedName>
</protein>
<feature type="region of interest" description="Disordered" evidence="1">
    <location>
        <begin position="76"/>
        <end position="100"/>
    </location>
</feature>
<gene>
    <name evidence="2" type="ORF">B9N65_10335</name>
    <name evidence="3" type="ORF">G5B96_02110</name>
</gene>
<organism evidence="2 4">
    <name type="scientific">Campylobacter concisus</name>
    <dbReference type="NCBI Taxonomy" id="199"/>
    <lineage>
        <taxon>Bacteria</taxon>
        <taxon>Pseudomonadati</taxon>
        <taxon>Campylobacterota</taxon>
        <taxon>Epsilonproteobacteria</taxon>
        <taxon>Campylobacterales</taxon>
        <taxon>Campylobacteraceae</taxon>
        <taxon>Campylobacter</taxon>
    </lineage>
</organism>
<evidence type="ECO:0000313" key="4">
    <source>
        <dbReference type="Proteomes" id="UP000196317"/>
    </source>
</evidence>
<reference evidence="3 5" key="2">
    <citation type="journal article" date="2020" name="Microb. Genom.">
        <title>Analysis of complete Campylobacter concisus genomes identifies genomospecies features, secretion systems and novel plasmids and their association with severe ulcerative colitis.</title>
        <authorList>
            <person name="Liu F."/>
            <person name="Chen S."/>
            <person name="Luu L.D.W."/>
            <person name="Lee S.A."/>
            <person name="Tay A.C.Y."/>
            <person name="Wu R."/>
            <person name="Riordan S.M."/>
            <person name="Lan R."/>
            <person name="Liu L."/>
            <person name="Zhang L."/>
        </authorList>
    </citation>
    <scope>NUCLEOTIDE SEQUENCE [LARGE SCALE GENOMIC DNA]</scope>
    <source>
        <strain evidence="3 5">H9O-S2</strain>
    </source>
</reference>
<reference evidence="2 4" key="1">
    <citation type="submission" date="2017-04" db="EMBL/GenBank/DDBJ databases">
        <title>Complete genome of Campylobacter concisus ATCC 33237T and draft genomes for an additional eight well characterized C. concisus strains.</title>
        <authorList>
            <person name="Cornelius A.J."/>
            <person name="Miller W.G."/>
            <person name="Lastovica A.J."/>
            <person name="On S.L."/>
            <person name="French N.P."/>
            <person name="Vandenberg O."/>
            <person name="Biggs P.J."/>
        </authorList>
    </citation>
    <scope>NUCLEOTIDE SEQUENCE [LARGE SCALE GENOMIC DNA]</scope>
    <source>
        <strain evidence="2 4">CCUG 19995</strain>
    </source>
</reference>
<sequence length="100" mass="11586">MASKNILLNDLKTIRKNKKKEEIRQACIEVLFPEKATLKECKLLIEKSFSVKLSNKEFSKWRKEYEATNANQSSDACHILVPKEDNKEDEELSNGTNNQE</sequence>
<accession>A0A1Y5MDT3</accession>
<evidence type="ECO:0000313" key="3">
    <source>
        <dbReference type="EMBL" id="QPI06176.1"/>
    </source>
</evidence>
<evidence type="ECO:0000313" key="2">
    <source>
        <dbReference type="EMBL" id="OUT06760.1"/>
    </source>
</evidence>
<dbReference type="AlphaFoldDB" id="A0A1Y5MDT3"/>